<feature type="domain" description="HTH cro/C1-type" evidence="3">
    <location>
        <begin position="11"/>
        <end position="65"/>
    </location>
</feature>
<comment type="caution">
    <text evidence="4">The sequence shown here is derived from an EMBL/GenBank/DDBJ whole genome shotgun (WGS) entry which is preliminary data.</text>
</comment>
<keyword evidence="1" id="KW-0238">DNA-binding</keyword>
<feature type="transmembrane region" description="Helical" evidence="2">
    <location>
        <begin position="119"/>
        <end position="140"/>
    </location>
</feature>
<feature type="transmembrane region" description="Helical" evidence="2">
    <location>
        <begin position="207"/>
        <end position="229"/>
    </location>
</feature>
<dbReference type="Gene3D" id="1.10.260.40">
    <property type="entry name" value="lambda repressor-like DNA-binding domains"/>
    <property type="match status" value="1"/>
</dbReference>
<evidence type="ECO:0000313" key="4">
    <source>
        <dbReference type="EMBL" id="HIU44109.1"/>
    </source>
</evidence>
<evidence type="ECO:0000256" key="1">
    <source>
        <dbReference type="ARBA" id="ARBA00023125"/>
    </source>
</evidence>
<evidence type="ECO:0000256" key="2">
    <source>
        <dbReference type="SAM" id="Phobius"/>
    </source>
</evidence>
<dbReference type="CDD" id="cd00093">
    <property type="entry name" value="HTH_XRE"/>
    <property type="match status" value="1"/>
</dbReference>
<dbReference type="InterPro" id="IPR010982">
    <property type="entry name" value="Lambda_DNA-bd_dom_sf"/>
</dbReference>
<feature type="transmembrane region" description="Helical" evidence="2">
    <location>
        <begin position="309"/>
        <end position="335"/>
    </location>
</feature>
<reference evidence="4" key="2">
    <citation type="journal article" date="2021" name="PeerJ">
        <title>Extensive microbial diversity within the chicken gut microbiome revealed by metagenomics and culture.</title>
        <authorList>
            <person name="Gilroy R."/>
            <person name="Ravi A."/>
            <person name="Getino M."/>
            <person name="Pursley I."/>
            <person name="Horton D.L."/>
            <person name="Alikhan N.F."/>
            <person name="Baker D."/>
            <person name="Gharbi K."/>
            <person name="Hall N."/>
            <person name="Watson M."/>
            <person name="Adriaenssens E.M."/>
            <person name="Foster-Nyarko E."/>
            <person name="Jarju S."/>
            <person name="Secka A."/>
            <person name="Antonio M."/>
            <person name="Oren A."/>
            <person name="Chaudhuri R.R."/>
            <person name="La Ragione R."/>
            <person name="Hildebrand F."/>
            <person name="Pallen M.J."/>
        </authorList>
    </citation>
    <scope>NUCLEOTIDE SEQUENCE</scope>
    <source>
        <strain evidence="4">CHK191-8634</strain>
    </source>
</reference>
<dbReference type="InterPro" id="IPR001387">
    <property type="entry name" value="Cro/C1-type_HTH"/>
</dbReference>
<dbReference type="AlphaFoldDB" id="A0A9D1LLA0"/>
<dbReference type="PROSITE" id="PS50943">
    <property type="entry name" value="HTH_CROC1"/>
    <property type="match status" value="1"/>
</dbReference>
<evidence type="ECO:0000313" key="5">
    <source>
        <dbReference type="Proteomes" id="UP000824073"/>
    </source>
</evidence>
<feature type="transmembrane region" description="Helical" evidence="2">
    <location>
        <begin position="174"/>
        <end position="195"/>
    </location>
</feature>
<feature type="transmembrane region" description="Helical" evidence="2">
    <location>
        <begin position="268"/>
        <end position="289"/>
    </location>
</feature>
<dbReference type="Proteomes" id="UP000824073">
    <property type="component" value="Unassembled WGS sequence"/>
</dbReference>
<dbReference type="SUPFAM" id="SSF47413">
    <property type="entry name" value="lambda repressor-like DNA-binding domains"/>
    <property type="match status" value="1"/>
</dbReference>
<dbReference type="PANTHER" id="PTHR46558:SF4">
    <property type="entry name" value="DNA-BIDING PHAGE PROTEIN"/>
    <property type="match status" value="1"/>
</dbReference>
<dbReference type="SMART" id="SM00530">
    <property type="entry name" value="HTH_XRE"/>
    <property type="match status" value="1"/>
</dbReference>
<dbReference type="GO" id="GO:0003677">
    <property type="term" value="F:DNA binding"/>
    <property type="evidence" value="ECO:0007669"/>
    <property type="project" value="UniProtKB-KW"/>
</dbReference>
<proteinExistence type="predicted"/>
<dbReference type="Pfam" id="PF01381">
    <property type="entry name" value="HTH_3"/>
    <property type="match status" value="1"/>
</dbReference>
<dbReference type="EMBL" id="DVMR01000057">
    <property type="protein sequence ID" value="HIU44109.1"/>
    <property type="molecule type" value="Genomic_DNA"/>
</dbReference>
<protein>
    <submittedName>
        <fullName evidence="4">Helix-turn-helix transcriptional regulator</fullName>
    </submittedName>
</protein>
<name>A0A9D1LLA0_9CLOT</name>
<feature type="transmembrane region" description="Helical" evidence="2">
    <location>
        <begin position="93"/>
        <end position="113"/>
    </location>
</feature>
<gene>
    <name evidence="4" type="ORF">IAB67_07435</name>
</gene>
<keyword evidence="2" id="KW-0472">Membrane</keyword>
<feature type="transmembrane region" description="Helical" evidence="2">
    <location>
        <begin position="147"/>
        <end position="168"/>
    </location>
</feature>
<keyword evidence="2" id="KW-0812">Transmembrane</keyword>
<keyword evidence="2" id="KW-1133">Transmembrane helix</keyword>
<evidence type="ECO:0000259" key="3">
    <source>
        <dbReference type="PROSITE" id="PS50943"/>
    </source>
</evidence>
<feature type="transmembrane region" description="Helical" evidence="2">
    <location>
        <begin position="235"/>
        <end position="256"/>
    </location>
</feature>
<accession>A0A9D1LLA0</accession>
<sequence>MEEKISFGKFIARKRKEKSLTQRELAEQLYVTESAVSKWERGVSYPDITLVAPICQALDITEHELIAGAEDVQQRTADRQAQQYRTLVRAWSWTFYILYAVSLAVCFVVNLAVEHRLSWFFLVFGGEALAFSLTSLPVLVPKNKGMWTLAGFFASLCLLLTICCIYVGGDWLGVALTAVGFGFCVVFAPLVLRELSLPAPFSRHRTLICFVLDTVLLFLLVTLSCLYAGIGNELWTVACPVMLYSLLLPWGLMAAIRYVPVNGFFKTLLCLIWTGAWTFLANSVFNAVIDGVWFSLEPWNWTDWSDTYYSGNVITIFAAACLVFALLFAAGGIGLEVRRRKR</sequence>
<organism evidence="4 5">
    <name type="scientific">Candidatus Ventrousia excrementavium</name>
    <dbReference type="NCBI Taxonomy" id="2840961"/>
    <lineage>
        <taxon>Bacteria</taxon>
        <taxon>Bacillati</taxon>
        <taxon>Bacillota</taxon>
        <taxon>Clostridia</taxon>
        <taxon>Eubacteriales</taxon>
        <taxon>Clostridiaceae</taxon>
        <taxon>Clostridiaceae incertae sedis</taxon>
        <taxon>Candidatus Ventrousia</taxon>
    </lineage>
</organism>
<reference evidence="4" key="1">
    <citation type="submission" date="2020-10" db="EMBL/GenBank/DDBJ databases">
        <authorList>
            <person name="Gilroy R."/>
        </authorList>
    </citation>
    <scope>NUCLEOTIDE SEQUENCE</scope>
    <source>
        <strain evidence="4">CHK191-8634</strain>
    </source>
</reference>
<dbReference type="PANTHER" id="PTHR46558">
    <property type="entry name" value="TRACRIPTIONAL REGULATORY PROTEIN-RELATED-RELATED"/>
    <property type="match status" value="1"/>
</dbReference>